<gene>
    <name evidence="1" type="ORF">CONCODRAFT_5516</name>
</gene>
<organism evidence="1 2">
    <name type="scientific">Conidiobolus coronatus (strain ATCC 28846 / CBS 209.66 / NRRL 28638)</name>
    <name type="common">Delacroixia coronata</name>
    <dbReference type="NCBI Taxonomy" id="796925"/>
    <lineage>
        <taxon>Eukaryota</taxon>
        <taxon>Fungi</taxon>
        <taxon>Fungi incertae sedis</taxon>
        <taxon>Zoopagomycota</taxon>
        <taxon>Entomophthoromycotina</taxon>
        <taxon>Entomophthoromycetes</taxon>
        <taxon>Entomophthorales</taxon>
        <taxon>Ancylistaceae</taxon>
        <taxon>Conidiobolus</taxon>
    </lineage>
</organism>
<dbReference type="Proteomes" id="UP000070444">
    <property type="component" value="Unassembled WGS sequence"/>
</dbReference>
<dbReference type="EMBL" id="KQ964467">
    <property type="protein sequence ID" value="KXN71803.1"/>
    <property type="molecule type" value="Genomic_DNA"/>
</dbReference>
<name>A0A137P9Y4_CONC2</name>
<protein>
    <submittedName>
        <fullName evidence="1">Uncharacterized protein</fullName>
    </submittedName>
</protein>
<reference evidence="1 2" key="1">
    <citation type="journal article" date="2015" name="Genome Biol. Evol.">
        <title>Phylogenomic analyses indicate that early fungi evolved digesting cell walls of algal ancestors of land plants.</title>
        <authorList>
            <person name="Chang Y."/>
            <person name="Wang S."/>
            <person name="Sekimoto S."/>
            <person name="Aerts A.L."/>
            <person name="Choi C."/>
            <person name="Clum A."/>
            <person name="LaButti K.M."/>
            <person name="Lindquist E.A."/>
            <person name="Yee Ngan C."/>
            <person name="Ohm R.A."/>
            <person name="Salamov A.A."/>
            <person name="Grigoriev I.V."/>
            <person name="Spatafora J.W."/>
            <person name="Berbee M.L."/>
        </authorList>
    </citation>
    <scope>NUCLEOTIDE SEQUENCE [LARGE SCALE GENOMIC DNA]</scope>
    <source>
        <strain evidence="1 2">NRRL 28638</strain>
    </source>
</reference>
<accession>A0A137P9Y4</accession>
<sequence>MCLNEEKAYNKLKKYIFEKINPKTLKKAMEELVVNHLAKAKPNLEEVIAGIENKNISWIIAYFWHKIPAETEDLAAAISSYTHHVHGICYPDYKYNPKKRILSNQSKLLKN</sequence>
<evidence type="ECO:0000313" key="2">
    <source>
        <dbReference type="Proteomes" id="UP000070444"/>
    </source>
</evidence>
<evidence type="ECO:0000313" key="1">
    <source>
        <dbReference type="EMBL" id="KXN71803.1"/>
    </source>
</evidence>
<dbReference type="AlphaFoldDB" id="A0A137P9Y4"/>
<keyword evidence="2" id="KW-1185">Reference proteome</keyword>
<proteinExistence type="predicted"/>